<comment type="caution">
    <text evidence="1">The sequence shown here is derived from an EMBL/GenBank/DDBJ whole genome shotgun (WGS) entry which is preliminary data.</text>
</comment>
<dbReference type="AlphaFoldDB" id="A0A8T3CB69"/>
<sequence length="50" mass="5721">MEKEEPRWLLASAATVREEPRRSAGGVRLLASRVCDCSFRSNGSKQRKWD</sequence>
<accession>A0A8T3CB69</accession>
<gene>
    <name evidence="1" type="ORF">KFK09_000474</name>
</gene>
<name>A0A8T3CB69_DENNO</name>
<evidence type="ECO:0000313" key="2">
    <source>
        <dbReference type="Proteomes" id="UP000829196"/>
    </source>
</evidence>
<evidence type="ECO:0000313" key="1">
    <source>
        <dbReference type="EMBL" id="KAI0530926.1"/>
    </source>
</evidence>
<proteinExistence type="predicted"/>
<protein>
    <submittedName>
        <fullName evidence="1">Uncharacterized protein</fullName>
    </submittedName>
</protein>
<dbReference type="EMBL" id="JAGYWB010000001">
    <property type="protein sequence ID" value="KAI0530926.1"/>
    <property type="molecule type" value="Genomic_DNA"/>
</dbReference>
<keyword evidence="2" id="KW-1185">Reference proteome</keyword>
<organism evidence="1 2">
    <name type="scientific">Dendrobium nobile</name>
    <name type="common">Orchid</name>
    <dbReference type="NCBI Taxonomy" id="94219"/>
    <lineage>
        <taxon>Eukaryota</taxon>
        <taxon>Viridiplantae</taxon>
        <taxon>Streptophyta</taxon>
        <taxon>Embryophyta</taxon>
        <taxon>Tracheophyta</taxon>
        <taxon>Spermatophyta</taxon>
        <taxon>Magnoliopsida</taxon>
        <taxon>Liliopsida</taxon>
        <taxon>Asparagales</taxon>
        <taxon>Orchidaceae</taxon>
        <taxon>Epidendroideae</taxon>
        <taxon>Malaxideae</taxon>
        <taxon>Dendrobiinae</taxon>
        <taxon>Dendrobium</taxon>
    </lineage>
</organism>
<reference evidence="1" key="1">
    <citation type="journal article" date="2022" name="Front. Genet.">
        <title>Chromosome-Scale Assembly of the Dendrobium nobile Genome Provides Insights Into the Molecular Mechanism of the Biosynthesis of the Medicinal Active Ingredient of Dendrobium.</title>
        <authorList>
            <person name="Xu Q."/>
            <person name="Niu S.-C."/>
            <person name="Li K.-L."/>
            <person name="Zheng P.-J."/>
            <person name="Zhang X.-J."/>
            <person name="Jia Y."/>
            <person name="Liu Y."/>
            <person name="Niu Y.-X."/>
            <person name="Yu L.-H."/>
            <person name="Chen D.-F."/>
            <person name="Zhang G.-Q."/>
        </authorList>
    </citation>
    <scope>NUCLEOTIDE SEQUENCE</scope>
    <source>
        <tissue evidence="1">Leaf</tissue>
    </source>
</reference>
<dbReference type="Proteomes" id="UP000829196">
    <property type="component" value="Unassembled WGS sequence"/>
</dbReference>